<proteinExistence type="predicted"/>
<dbReference type="AlphaFoldDB" id="A0A3M0KQA5"/>
<dbReference type="STRING" id="333673.A0A3M0KQA5"/>
<reference evidence="1 2" key="1">
    <citation type="submission" date="2018-07" db="EMBL/GenBank/DDBJ databases">
        <title>A high quality draft genome assembly of the barn swallow (H. rustica rustica).</title>
        <authorList>
            <person name="Formenti G."/>
            <person name="Chiara M."/>
            <person name="Poveda L."/>
            <person name="Francoijs K.-J."/>
            <person name="Bonisoli-Alquati A."/>
            <person name="Canova L."/>
            <person name="Gianfranceschi L."/>
            <person name="Horner D.S."/>
            <person name="Saino N."/>
        </authorList>
    </citation>
    <scope>NUCLEOTIDE SEQUENCE [LARGE SCALE GENOMIC DNA]</scope>
    <source>
        <strain evidence="1">Chelidonia</strain>
        <tissue evidence="1">Blood</tissue>
    </source>
</reference>
<accession>A0A3M0KQA5</accession>
<comment type="caution">
    <text evidence="1">The sequence shown here is derived from an EMBL/GenBank/DDBJ whole genome shotgun (WGS) entry which is preliminary data.</text>
</comment>
<gene>
    <name evidence="1" type="ORF">DUI87_07609</name>
</gene>
<protein>
    <submittedName>
        <fullName evidence="1">Uncharacterized protein</fullName>
    </submittedName>
</protein>
<name>A0A3M0KQA5_HIRRU</name>
<keyword evidence="2" id="KW-1185">Reference proteome</keyword>
<dbReference type="EMBL" id="QRBI01000104">
    <property type="protein sequence ID" value="RMC15418.1"/>
    <property type="molecule type" value="Genomic_DNA"/>
</dbReference>
<dbReference type="Proteomes" id="UP000269221">
    <property type="component" value="Unassembled WGS sequence"/>
</dbReference>
<evidence type="ECO:0000313" key="2">
    <source>
        <dbReference type="Proteomes" id="UP000269221"/>
    </source>
</evidence>
<sequence length="122" mass="13885">MNSRVTLTDAVAKQLSMLFEKSGQSDDYDLSTPPLPGKIMEQIFLEAMLKHVEKREVIQDPHGFTKSKFCQANLVLFCDGLTRLVDERKAMDFINPFLYSIFVRFPSNSVNEKGDVTSFSRS</sequence>
<evidence type="ECO:0000313" key="1">
    <source>
        <dbReference type="EMBL" id="RMC15418.1"/>
    </source>
</evidence>
<organism evidence="1 2">
    <name type="scientific">Hirundo rustica rustica</name>
    <dbReference type="NCBI Taxonomy" id="333673"/>
    <lineage>
        <taxon>Eukaryota</taxon>
        <taxon>Metazoa</taxon>
        <taxon>Chordata</taxon>
        <taxon>Craniata</taxon>
        <taxon>Vertebrata</taxon>
        <taxon>Euteleostomi</taxon>
        <taxon>Archelosauria</taxon>
        <taxon>Archosauria</taxon>
        <taxon>Dinosauria</taxon>
        <taxon>Saurischia</taxon>
        <taxon>Theropoda</taxon>
        <taxon>Coelurosauria</taxon>
        <taxon>Aves</taxon>
        <taxon>Neognathae</taxon>
        <taxon>Neoaves</taxon>
        <taxon>Telluraves</taxon>
        <taxon>Australaves</taxon>
        <taxon>Passeriformes</taxon>
        <taxon>Sylvioidea</taxon>
        <taxon>Hirundinidae</taxon>
        <taxon>Hirundo</taxon>
    </lineage>
</organism>